<dbReference type="EMBL" id="JARK01001341">
    <property type="protein sequence ID" value="EYC30610.1"/>
    <property type="molecule type" value="Genomic_DNA"/>
</dbReference>
<dbReference type="Gene3D" id="3.80.10.10">
    <property type="entry name" value="Ribonuclease Inhibitor"/>
    <property type="match status" value="1"/>
</dbReference>
<dbReference type="SUPFAM" id="SSF52047">
    <property type="entry name" value="RNI-like"/>
    <property type="match status" value="1"/>
</dbReference>
<accession>A0A016VT94</accession>
<name>A0A016VT94_9BILA</name>
<dbReference type="SMART" id="SM00256">
    <property type="entry name" value="FBOX"/>
    <property type="match status" value="1"/>
</dbReference>
<dbReference type="InterPro" id="IPR032675">
    <property type="entry name" value="LRR_dom_sf"/>
</dbReference>
<sequence>MDLLPPELLQRICIYLPPTDRLSLSLVCSRIFAALEGFKCFSSRDLVFACQDLAFDSEIFPAVCFVPVYIEYDLLYIFVCDSWVITTNAKPRNSRQSASSDGRFLPRPSTVRVQIGNCPATARVHGHDTSLALCQCDRHDTQSLLSKVLPLISSGATSLDLEDELARDHIRDYHVHELLTQCAGAPLTRLALSNCDLVSVKPWTMAQIAQFNELQELIFDSCNFPVSESQLIRGMAPSFKTLSRLEISDNHQITDKLARSVARCCPLLETFCVSGCPSVSALSALALMEAAFFRVSQMLTMHVEKTGFDVDQLNRYIHSPLFANPNEWRLTPTAVQLGYEKSAVLAEHKNAVCILIYV</sequence>
<dbReference type="Proteomes" id="UP000024635">
    <property type="component" value="Unassembled WGS sequence"/>
</dbReference>
<dbReference type="Pfam" id="PF12937">
    <property type="entry name" value="F-box-like"/>
    <property type="match status" value="1"/>
</dbReference>
<evidence type="ECO:0000313" key="3">
    <source>
        <dbReference type="Proteomes" id="UP000024635"/>
    </source>
</evidence>
<dbReference type="InterPro" id="IPR001810">
    <property type="entry name" value="F-box_dom"/>
</dbReference>
<proteinExistence type="predicted"/>
<protein>
    <recommendedName>
        <fullName evidence="1">F-box domain-containing protein</fullName>
    </recommendedName>
</protein>
<dbReference type="AlphaFoldDB" id="A0A016VT94"/>
<dbReference type="PROSITE" id="PS50181">
    <property type="entry name" value="FBOX"/>
    <property type="match status" value="1"/>
</dbReference>
<dbReference type="STRING" id="53326.A0A016VT94"/>
<dbReference type="SUPFAM" id="SSF81383">
    <property type="entry name" value="F-box domain"/>
    <property type="match status" value="1"/>
</dbReference>
<evidence type="ECO:0000313" key="2">
    <source>
        <dbReference type="EMBL" id="EYC30610.1"/>
    </source>
</evidence>
<gene>
    <name evidence="2" type="primary">Acey_s0005.g2748</name>
    <name evidence="2" type="synonym">Acey-K03H1.11</name>
    <name evidence="2" type="ORF">Y032_0005g2748</name>
</gene>
<evidence type="ECO:0000259" key="1">
    <source>
        <dbReference type="PROSITE" id="PS50181"/>
    </source>
</evidence>
<organism evidence="2 3">
    <name type="scientific">Ancylostoma ceylanicum</name>
    <dbReference type="NCBI Taxonomy" id="53326"/>
    <lineage>
        <taxon>Eukaryota</taxon>
        <taxon>Metazoa</taxon>
        <taxon>Ecdysozoa</taxon>
        <taxon>Nematoda</taxon>
        <taxon>Chromadorea</taxon>
        <taxon>Rhabditida</taxon>
        <taxon>Rhabditina</taxon>
        <taxon>Rhabditomorpha</taxon>
        <taxon>Strongyloidea</taxon>
        <taxon>Ancylostomatidae</taxon>
        <taxon>Ancylostomatinae</taxon>
        <taxon>Ancylostoma</taxon>
    </lineage>
</organism>
<dbReference type="InterPro" id="IPR036047">
    <property type="entry name" value="F-box-like_dom_sf"/>
</dbReference>
<reference evidence="3" key="1">
    <citation type="journal article" date="2015" name="Nat. Genet.">
        <title>The genome and transcriptome of the zoonotic hookworm Ancylostoma ceylanicum identify infection-specific gene families.</title>
        <authorList>
            <person name="Schwarz E.M."/>
            <person name="Hu Y."/>
            <person name="Antoshechkin I."/>
            <person name="Miller M.M."/>
            <person name="Sternberg P.W."/>
            <person name="Aroian R.V."/>
        </authorList>
    </citation>
    <scope>NUCLEOTIDE SEQUENCE</scope>
    <source>
        <strain evidence="3">HY135</strain>
    </source>
</reference>
<comment type="caution">
    <text evidence="2">The sequence shown here is derived from an EMBL/GenBank/DDBJ whole genome shotgun (WGS) entry which is preliminary data.</text>
</comment>
<feature type="domain" description="F-box" evidence="1">
    <location>
        <begin position="1"/>
        <end position="44"/>
    </location>
</feature>
<dbReference type="CDD" id="cd09917">
    <property type="entry name" value="F-box_SF"/>
    <property type="match status" value="1"/>
</dbReference>
<keyword evidence="3" id="KW-1185">Reference proteome</keyword>
<dbReference type="OrthoDB" id="10257471at2759"/>